<dbReference type="Proteomes" id="UP001168109">
    <property type="component" value="Unassembled WGS sequence"/>
</dbReference>
<organism evidence="1 2">
    <name type="scientific">Aeromonas piscicola</name>
    <dbReference type="NCBI Taxonomy" id="600645"/>
    <lineage>
        <taxon>Bacteria</taxon>
        <taxon>Pseudomonadati</taxon>
        <taxon>Pseudomonadota</taxon>
        <taxon>Gammaproteobacteria</taxon>
        <taxon>Aeromonadales</taxon>
        <taxon>Aeromonadaceae</taxon>
        <taxon>Aeromonas</taxon>
    </lineage>
</organism>
<protein>
    <submittedName>
        <fullName evidence="1">Uncharacterized protein</fullName>
    </submittedName>
</protein>
<dbReference type="EMBL" id="JAOPLU010000007">
    <property type="protein sequence ID" value="MDM5132889.1"/>
    <property type="molecule type" value="Genomic_DNA"/>
</dbReference>
<gene>
    <name evidence="1" type="ORF">OB962_18110</name>
</gene>
<dbReference type="RefSeq" id="WP_290042511.1">
    <property type="nucleotide sequence ID" value="NZ_JAOPLU010000007.1"/>
</dbReference>
<name>A0ABT7QH01_9GAMM</name>
<keyword evidence="2" id="KW-1185">Reference proteome</keyword>
<evidence type="ECO:0000313" key="2">
    <source>
        <dbReference type="Proteomes" id="UP001168109"/>
    </source>
</evidence>
<comment type="caution">
    <text evidence="1">The sequence shown here is derived from an EMBL/GenBank/DDBJ whole genome shotgun (WGS) entry which is preliminary data.</text>
</comment>
<proteinExistence type="predicted"/>
<reference evidence="1" key="1">
    <citation type="submission" date="2024-05" db="EMBL/GenBank/DDBJ databases">
        <title>WGS of Aeromonas isolates.</title>
        <authorList>
            <person name="Lee H."/>
        </authorList>
    </citation>
    <scope>NUCLEOTIDE SEQUENCE</scope>
    <source>
        <strain evidence="1">LP308</strain>
    </source>
</reference>
<evidence type="ECO:0000313" key="1">
    <source>
        <dbReference type="EMBL" id="MDM5132889.1"/>
    </source>
</evidence>
<sequence>MKGLFNHIHPQAAIAALHELSTRLQGHTRHSDLYRGSEGNSLRAQAQQNLRWHQLFCAMNRREPA</sequence>
<accession>A0ABT7QH01</accession>